<dbReference type="EC" id="5.1.1.1" evidence="5"/>
<sequence>MEDPFYRDTWAEIDLDAIEENIAAFKKHLPQETGIMAVVKANAYGHGSFEVAKQAIAAGASYLAVALLDEAIALREKGITHPILVLGWVRPEYAGLAAKLDVTLTVFQEEWIQKAASLIDTKPLKLHLKMDTGMGRIGIKAEKEAKLILSALFDNKDKFVLEGVFTHFATADEPGNSFVEEQNKTFGAMLGWLKEEGAVPPIIHTSNSAATARFPERARSIARVGISMYGLAPSEELAGNFPFPLKPAFSLHSRLVHVKQMSEGEPVSYGSTYKTSEGEWIGTIPVGYADGWIRKIGSEGHVLVNGGKAPIVGRICMDQFMVRLPRQLEVGTKVTLIGRQRDSCISVDDIARQLETINYEIPCMISSRVPRIFMKKDKKVGVMNTILKK</sequence>
<dbReference type="Pfam" id="PF00842">
    <property type="entry name" value="Ala_racemase_C"/>
    <property type="match status" value="1"/>
</dbReference>
<dbReference type="InterPro" id="IPR029066">
    <property type="entry name" value="PLP-binding_barrel"/>
</dbReference>
<feature type="active site" description="Proton acceptor; specific for D-alanine" evidence="5">
    <location>
        <position position="40"/>
    </location>
</feature>
<feature type="modified residue" description="N6-(pyridoxal phosphate)lysine" evidence="5 6">
    <location>
        <position position="40"/>
    </location>
</feature>
<dbReference type="SUPFAM" id="SSF51419">
    <property type="entry name" value="PLP-binding barrel"/>
    <property type="match status" value="1"/>
</dbReference>
<evidence type="ECO:0000256" key="1">
    <source>
        <dbReference type="ARBA" id="ARBA00000316"/>
    </source>
</evidence>
<dbReference type="PROSITE" id="PS00395">
    <property type="entry name" value="ALANINE_RACEMASE"/>
    <property type="match status" value="1"/>
</dbReference>
<dbReference type="SMART" id="SM01005">
    <property type="entry name" value="Ala_racemase_C"/>
    <property type="match status" value="1"/>
</dbReference>
<dbReference type="InterPro" id="IPR020622">
    <property type="entry name" value="Ala_racemase_pyridoxalP-BS"/>
</dbReference>
<keyword evidence="10" id="KW-1185">Reference proteome</keyword>
<dbReference type="PANTHER" id="PTHR30511">
    <property type="entry name" value="ALANINE RACEMASE"/>
    <property type="match status" value="1"/>
</dbReference>
<dbReference type="Proteomes" id="UP000308230">
    <property type="component" value="Unassembled WGS sequence"/>
</dbReference>
<comment type="similarity">
    <text evidence="5">Belongs to the alanine racemase family.</text>
</comment>
<dbReference type="PRINTS" id="PR00992">
    <property type="entry name" value="ALARACEMASE"/>
</dbReference>
<organism evidence="9 10">
    <name type="scientific">Exobacillus caeni</name>
    <dbReference type="NCBI Taxonomy" id="2574798"/>
    <lineage>
        <taxon>Bacteria</taxon>
        <taxon>Bacillati</taxon>
        <taxon>Bacillota</taxon>
        <taxon>Bacilli</taxon>
        <taxon>Bacillales</taxon>
        <taxon>Guptibacillaceae</taxon>
        <taxon>Exobacillus</taxon>
    </lineage>
</organism>
<dbReference type="GO" id="GO:0008784">
    <property type="term" value="F:alanine racemase activity"/>
    <property type="evidence" value="ECO:0007669"/>
    <property type="project" value="UniProtKB-UniRule"/>
</dbReference>
<dbReference type="EMBL" id="SWLG01000037">
    <property type="protein sequence ID" value="TLS34906.1"/>
    <property type="molecule type" value="Genomic_DNA"/>
</dbReference>
<keyword evidence="3 5" id="KW-0663">Pyridoxal phosphate</keyword>
<protein>
    <recommendedName>
        <fullName evidence="5">Alanine racemase</fullName>
        <ecNumber evidence="5">5.1.1.1</ecNumber>
    </recommendedName>
</protein>
<comment type="caution">
    <text evidence="9">The sequence shown here is derived from an EMBL/GenBank/DDBJ whole genome shotgun (WGS) entry which is preliminary data.</text>
</comment>
<evidence type="ECO:0000313" key="10">
    <source>
        <dbReference type="Proteomes" id="UP000308230"/>
    </source>
</evidence>
<accession>A0A5R9EXL5</accession>
<dbReference type="InterPro" id="IPR000821">
    <property type="entry name" value="Ala_racemase"/>
</dbReference>
<dbReference type="UniPathway" id="UPA00042">
    <property type="reaction ID" value="UER00497"/>
</dbReference>
<keyword evidence="4 5" id="KW-0413">Isomerase</keyword>
<comment type="catalytic activity">
    <reaction evidence="1 5">
        <text>L-alanine = D-alanine</text>
        <dbReference type="Rhea" id="RHEA:20249"/>
        <dbReference type="ChEBI" id="CHEBI:57416"/>
        <dbReference type="ChEBI" id="CHEBI:57972"/>
        <dbReference type="EC" id="5.1.1.1"/>
    </reaction>
</comment>
<evidence type="ECO:0000256" key="5">
    <source>
        <dbReference type="HAMAP-Rule" id="MF_01201"/>
    </source>
</evidence>
<dbReference type="PANTHER" id="PTHR30511:SF0">
    <property type="entry name" value="ALANINE RACEMASE, CATABOLIC-RELATED"/>
    <property type="match status" value="1"/>
</dbReference>
<dbReference type="FunFam" id="2.40.37.10:FF:000006">
    <property type="entry name" value="Alanine racemase"/>
    <property type="match status" value="1"/>
</dbReference>
<dbReference type="RefSeq" id="WP_138129684.1">
    <property type="nucleotide sequence ID" value="NZ_SWLG01000037.1"/>
</dbReference>
<evidence type="ECO:0000256" key="4">
    <source>
        <dbReference type="ARBA" id="ARBA00023235"/>
    </source>
</evidence>
<dbReference type="SUPFAM" id="SSF50621">
    <property type="entry name" value="Alanine racemase C-terminal domain-like"/>
    <property type="match status" value="1"/>
</dbReference>
<reference evidence="9 10" key="1">
    <citation type="submission" date="2019-04" db="EMBL/GenBank/DDBJ databases">
        <title>Bacillus caeni sp. nov., a bacterium isolated from mangrove sediment.</title>
        <authorList>
            <person name="Huang H."/>
            <person name="Mo K."/>
            <person name="Hu Y."/>
        </authorList>
    </citation>
    <scope>NUCLEOTIDE SEQUENCE [LARGE SCALE GENOMIC DNA]</scope>
    <source>
        <strain evidence="9 10">HB172195</strain>
    </source>
</reference>
<dbReference type="GO" id="GO:0009252">
    <property type="term" value="P:peptidoglycan biosynthetic process"/>
    <property type="evidence" value="ECO:0007669"/>
    <property type="project" value="TreeGrafter"/>
</dbReference>
<dbReference type="FunFam" id="3.20.20.10:FF:000002">
    <property type="entry name" value="Alanine racemase"/>
    <property type="match status" value="1"/>
</dbReference>
<dbReference type="HAMAP" id="MF_01201">
    <property type="entry name" value="Ala_racemase"/>
    <property type="match status" value="1"/>
</dbReference>
<proteinExistence type="inferred from homology"/>
<evidence type="ECO:0000259" key="8">
    <source>
        <dbReference type="SMART" id="SM01005"/>
    </source>
</evidence>
<dbReference type="CDD" id="cd00430">
    <property type="entry name" value="PLPDE_III_AR"/>
    <property type="match status" value="1"/>
</dbReference>
<dbReference type="GO" id="GO:0030632">
    <property type="term" value="P:D-alanine biosynthetic process"/>
    <property type="evidence" value="ECO:0007669"/>
    <property type="project" value="UniProtKB-UniRule"/>
</dbReference>
<feature type="binding site" evidence="5 7">
    <location>
        <position position="317"/>
    </location>
    <ligand>
        <name>substrate</name>
    </ligand>
</feature>
<dbReference type="GO" id="GO:0005829">
    <property type="term" value="C:cytosol"/>
    <property type="evidence" value="ECO:0007669"/>
    <property type="project" value="TreeGrafter"/>
</dbReference>
<dbReference type="InterPro" id="IPR001608">
    <property type="entry name" value="Ala_racemase_N"/>
</dbReference>
<dbReference type="InterPro" id="IPR011079">
    <property type="entry name" value="Ala_racemase_C"/>
</dbReference>
<name>A0A5R9EXL5_9BACL</name>
<feature type="active site" description="Proton acceptor; specific for L-alanine" evidence="5">
    <location>
        <position position="269"/>
    </location>
</feature>
<dbReference type="NCBIfam" id="TIGR00492">
    <property type="entry name" value="alr"/>
    <property type="match status" value="1"/>
</dbReference>
<evidence type="ECO:0000256" key="6">
    <source>
        <dbReference type="PIRSR" id="PIRSR600821-50"/>
    </source>
</evidence>
<comment type="cofactor">
    <cofactor evidence="2 5 6">
        <name>pyridoxal 5'-phosphate</name>
        <dbReference type="ChEBI" id="CHEBI:597326"/>
    </cofactor>
</comment>
<dbReference type="GO" id="GO:0030170">
    <property type="term" value="F:pyridoxal phosphate binding"/>
    <property type="evidence" value="ECO:0007669"/>
    <property type="project" value="UniProtKB-UniRule"/>
</dbReference>
<dbReference type="AlphaFoldDB" id="A0A5R9EXL5"/>
<dbReference type="Gene3D" id="2.40.37.10">
    <property type="entry name" value="Lyase, Ornithine Decarboxylase, Chain A, domain 1"/>
    <property type="match status" value="1"/>
</dbReference>
<evidence type="ECO:0000256" key="3">
    <source>
        <dbReference type="ARBA" id="ARBA00022898"/>
    </source>
</evidence>
<feature type="domain" description="Alanine racemase C-terminal" evidence="8">
    <location>
        <begin position="248"/>
        <end position="374"/>
    </location>
</feature>
<dbReference type="Gene3D" id="3.20.20.10">
    <property type="entry name" value="Alanine racemase"/>
    <property type="match status" value="1"/>
</dbReference>
<comment type="function">
    <text evidence="5">Catalyzes the interconversion of L-alanine and D-alanine. May also act on other amino acids.</text>
</comment>
<evidence type="ECO:0000313" key="9">
    <source>
        <dbReference type="EMBL" id="TLS34906.1"/>
    </source>
</evidence>
<evidence type="ECO:0000256" key="2">
    <source>
        <dbReference type="ARBA" id="ARBA00001933"/>
    </source>
</evidence>
<feature type="binding site" evidence="5 7">
    <location>
        <position position="136"/>
    </location>
    <ligand>
        <name>substrate</name>
    </ligand>
</feature>
<dbReference type="InterPro" id="IPR009006">
    <property type="entry name" value="Ala_racemase/Decarboxylase_C"/>
</dbReference>
<dbReference type="OrthoDB" id="9813814at2"/>
<evidence type="ECO:0000256" key="7">
    <source>
        <dbReference type="PIRSR" id="PIRSR600821-52"/>
    </source>
</evidence>
<dbReference type="Pfam" id="PF01168">
    <property type="entry name" value="Ala_racemase_N"/>
    <property type="match status" value="1"/>
</dbReference>
<comment type="pathway">
    <text evidence="5">Amino-acid biosynthesis; D-alanine biosynthesis; D-alanine from L-alanine: step 1/1.</text>
</comment>
<gene>
    <name evidence="9" type="primary">alr</name>
    <name evidence="9" type="ORF">FCL54_23270</name>
</gene>